<evidence type="ECO:0000313" key="1">
    <source>
        <dbReference type="EMBL" id="CAA9390504.1"/>
    </source>
</evidence>
<dbReference type="AlphaFoldDB" id="A0A6J4NRS0"/>
<accession>A0A6J4NRS0</accession>
<proteinExistence type="predicted"/>
<sequence length="37" mass="4553">ADNRRPTLRRDRSPYLQGHHVDHCQECSTEQHRRQRI</sequence>
<gene>
    <name evidence="1" type="ORF">AVDCRST_MAG93-9705</name>
</gene>
<reference evidence="1" key="1">
    <citation type="submission" date="2020-02" db="EMBL/GenBank/DDBJ databases">
        <authorList>
            <person name="Meier V. D."/>
        </authorList>
    </citation>
    <scope>NUCLEOTIDE SEQUENCE</scope>
    <source>
        <strain evidence="1">AVDCRST_MAG93</strain>
    </source>
</reference>
<feature type="non-terminal residue" evidence="1">
    <location>
        <position position="1"/>
    </location>
</feature>
<dbReference type="EMBL" id="CADCTR010003256">
    <property type="protein sequence ID" value="CAA9390504.1"/>
    <property type="molecule type" value="Genomic_DNA"/>
</dbReference>
<feature type="non-terminal residue" evidence="1">
    <location>
        <position position="37"/>
    </location>
</feature>
<protein>
    <submittedName>
        <fullName evidence="1">Uncharacterized protein</fullName>
    </submittedName>
</protein>
<name>A0A6J4NRS0_9CHLR</name>
<organism evidence="1">
    <name type="scientific">uncultured Chloroflexia bacterium</name>
    <dbReference type="NCBI Taxonomy" id="1672391"/>
    <lineage>
        <taxon>Bacteria</taxon>
        <taxon>Bacillati</taxon>
        <taxon>Chloroflexota</taxon>
        <taxon>Chloroflexia</taxon>
        <taxon>environmental samples</taxon>
    </lineage>
</organism>